<accession>A0A9X6KRG0</accession>
<protein>
    <recommendedName>
        <fullName evidence="3">PcfJ-like protein</fullName>
    </recommendedName>
</protein>
<sequence>MKKHFPKKRVLLECIIQDEDLNYKEITKCFCPRCSETLLLAEPCEKRYGYRCPICKVGFKHYMDRGQYRDYIVMFSKIYDEDNKIRWSICLSEWSFLGRDKPIYKKFYYKLVYNKESKQLYIFTKTPKGKKTKVSPISNGAIAKWVNRDHFDTILKDKNYKHYMNRLKKELPNWMQNKEIDFYNFVSLIRYPVLMSLPHLSHFPLGRCTRLISPVVKNKLLKCEESIYSLFQELHGFKPTKSEIKIITENSLNLVMYPILKRIIKDNNHIVNVLKSMSEWKNTDCFSLSQFYFKYFLNPKCRMKECNLLINLQVIRGLYDSETAFVRAMINTIHGVRSYERLEMYILHSVMYLTEHEFEDNHGIFRNARDFQTIHDSLMRMDSYLHLCGKKFHYSEDEILKFEKEMKGFKFILPKSGEDLYKVHCDLRLCVDLYAGYISNGRGYLIFLENVTKNKIEYCLEINNKNQLRQAKAFGNQYPDRNVANIIAQYCKGIRVSIATNDLSSYESLSVS</sequence>
<dbReference type="EMBL" id="NFEN01000051">
    <property type="protein sequence ID" value="OUA28148.1"/>
    <property type="molecule type" value="Genomic_DNA"/>
</dbReference>
<dbReference type="InterPro" id="IPR025586">
    <property type="entry name" value="PcfJ"/>
</dbReference>
<organism evidence="1 2">
    <name type="scientific">Bacillus thuringiensis</name>
    <dbReference type="NCBI Taxonomy" id="1428"/>
    <lineage>
        <taxon>Bacteria</taxon>
        <taxon>Bacillati</taxon>
        <taxon>Bacillota</taxon>
        <taxon>Bacilli</taxon>
        <taxon>Bacillales</taxon>
        <taxon>Bacillaceae</taxon>
        <taxon>Bacillus</taxon>
        <taxon>Bacillus cereus group</taxon>
    </lineage>
</organism>
<proteinExistence type="predicted"/>
<reference evidence="1 2" key="1">
    <citation type="submission" date="2016-10" db="EMBL/GenBank/DDBJ databases">
        <title>Comparative genomics of Bacillus thuringiensis reveals a path to pathogens against multiple invertebrate hosts.</title>
        <authorList>
            <person name="Zheng J."/>
            <person name="Gao Q."/>
            <person name="Liu H."/>
            <person name="Peng D."/>
            <person name="Ruan L."/>
            <person name="Sun M."/>
        </authorList>
    </citation>
    <scope>NUCLEOTIDE SEQUENCE [LARGE SCALE GENOMIC DNA]</scope>
    <source>
        <strain evidence="1">I13</strain>
    </source>
</reference>
<name>A0A9X6KRG0_BACTU</name>
<evidence type="ECO:0008006" key="3">
    <source>
        <dbReference type="Google" id="ProtNLM"/>
    </source>
</evidence>
<evidence type="ECO:0000313" key="1">
    <source>
        <dbReference type="EMBL" id="OUA28148.1"/>
    </source>
</evidence>
<dbReference type="Pfam" id="PF14284">
    <property type="entry name" value="PcfJ"/>
    <property type="match status" value="1"/>
</dbReference>
<gene>
    <name evidence="1" type="ORF">BK775_11175</name>
</gene>
<dbReference type="AlphaFoldDB" id="A0A9X6KRG0"/>
<comment type="caution">
    <text evidence="1">The sequence shown here is derived from an EMBL/GenBank/DDBJ whole genome shotgun (WGS) entry which is preliminary data.</text>
</comment>
<dbReference type="Proteomes" id="UP000195077">
    <property type="component" value="Unassembled WGS sequence"/>
</dbReference>
<evidence type="ECO:0000313" key="2">
    <source>
        <dbReference type="Proteomes" id="UP000195077"/>
    </source>
</evidence>
<dbReference type="RefSeq" id="WP_021728932.1">
    <property type="nucleotide sequence ID" value="NZ_CP146103.1"/>
</dbReference>